<keyword evidence="11" id="KW-1185">Reference proteome</keyword>
<dbReference type="GO" id="GO:0005524">
    <property type="term" value="F:ATP binding"/>
    <property type="evidence" value="ECO:0007669"/>
    <property type="project" value="UniProtKB-UniRule"/>
</dbReference>
<dbReference type="InterPro" id="IPR039028">
    <property type="entry name" value="BCKD/PDK"/>
</dbReference>
<keyword evidence="4 8" id="KW-0547">Nucleotide-binding</keyword>
<evidence type="ECO:0000256" key="8">
    <source>
        <dbReference type="RuleBase" id="RU366032"/>
    </source>
</evidence>
<evidence type="ECO:0000256" key="2">
    <source>
        <dbReference type="ARBA" id="ARBA00022553"/>
    </source>
</evidence>
<keyword evidence="5 8" id="KW-0418">Kinase</keyword>
<dbReference type="GO" id="GO:0004740">
    <property type="term" value="F:pyruvate dehydrogenase (acetyl-transferring) kinase activity"/>
    <property type="evidence" value="ECO:0007669"/>
    <property type="project" value="TreeGrafter"/>
</dbReference>
<evidence type="ECO:0000256" key="5">
    <source>
        <dbReference type="ARBA" id="ARBA00022777"/>
    </source>
</evidence>
<gene>
    <name evidence="10" type="ORF">ALEPTO_LOCUS8725</name>
</gene>
<dbReference type="AlphaFoldDB" id="A0A9N9CUU6"/>
<evidence type="ECO:0000313" key="10">
    <source>
        <dbReference type="EMBL" id="CAG8615196.1"/>
    </source>
</evidence>
<dbReference type="Pfam" id="PF02518">
    <property type="entry name" value="HATPase_c"/>
    <property type="match status" value="1"/>
</dbReference>
<dbReference type="EMBL" id="CAJVPS010005464">
    <property type="protein sequence ID" value="CAG8615196.1"/>
    <property type="molecule type" value="Genomic_DNA"/>
</dbReference>
<dbReference type="GO" id="GO:0005759">
    <property type="term" value="C:mitochondrial matrix"/>
    <property type="evidence" value="ECO:0007669"/>
    <property type="project" value="UniProtKB-SubCell"/>
</dbReference>
<keyword evidence="7 8" id="KW-0496">Mitochondrion</keyword>
<keyword evidence="6 8" id="KW-0067">ATP-binding</keyword>
<dbReference type="InterPro" id="IPR003594">
    <property type="entry name" value="HATPase_dom"/>
</dbReference>
<dbReference type="Gene3D" id="1.20.140.20">
    <property type="entry name" value="Alpha-ketoacid/pyruvate dehydrogenase kinase, N-terminal domain"/>
    <property type="match status" value="1"/>
</dbReference>
<dbReference type="PROSITE" id="PS50109">
    <property type="entry name" value="HIS_KIN"/>
    <property type="match status" value="1"/>
</dbReference>
<sequence>MPISRFRFISLSFKAPRLTFTNTSFNILKRDYTTQDVISFYDDKVTKSARYTRSELPVRLARRVKALQNLPFIVGTNPYIKSVYRLYFNSFEAIRGFPEITSIEKDAEFAALLKETVDLHAVNIPTLAKGFQECRKYMNSEDIKFFLDDMIRARIGIRLIAEQHIALYNALHNDHDPNFIGIINTRMRPEKLIEQCAKFVHELCELHYGSAPETIIDGQIDTTFMYVPVHLEYIITEILKNSHRATVEYSQKINRYDLPPIQVTISQGKNNIGIRVRDQGGGVSAKDLPSIFDYSFTTVPRDEHEDHPTNNILAGVSTMAMQAGLGGPIAGLGYGLPLARNYAEYFGGSMHLMSLHSHGCDVFLYLKQIDESLDLQI</sequence>
<dbReference type="Gene3D" id="3.30.565.10">
    <property type="entry name" value="Histidine kinase-like ATPase, C-terminal domain"/>
    <property type="match status" value="1"/>
</dbReference>
<comment type="subcellular location">
    <subcellularLocation>
        <location evidence="8">Mitochondrion matrix</location>
    </subcellularLocation>
</comment>
<name>A0A9N9CUU6_9GLOM</name>
<protein>
    <recommendedName>
        <fullName evidence="8">Protein-serine/threonine kinase</fullName>
        <ecNumber evidence="8">2.7.11.-</ecNumber>
    </recommendedName>
</protein>
<dbReference type="Pfam" id="PF10436">
    <property type="entry name" value="BCDHK_Adom3"/>
    <property type="match status" value="1"/>
</dbReference>
<evidence type="ECO:0000256" key="6">
    <source>
        <dbReference type="ARBA" id="ARBA00022840"/>
    </source>
</evidence>
<organism evidence="10 11">
    <name type="scientific">Ambispora leptoticha</name>
    <dbReference type="NCBI Taxonomy" id="144679"/>
    <lineage>
        <taxon>Eukaryota</taxon>
        <taxon>Fungi</taxon>
        <taxon>Fungi incertae sedis</taxon>
        <taxon>Mucoromycota</taxon>
        <taxon>Glomeromycotina</taxon>
        <taxon>Glomeromycetes</taxon>
        <taxon>Archaeosporales</taxon>
        <taxon>Ambisporaceae</taxon>
        <taxon>Ambispora</taxon>
    </lineage>
</organism>
<dbReference type="Proteomes" id="UP000789508">
    <property type="component" value="Unassembled WGS sequence"/>
</dbReference>
<dbReference type="SUPFAM" id="SSF69012">
    <property type="entry name" value="alpha-ketoacid dehydrogenase kinase, N-terminal domain"/>
    <property type="match status" value="1"/>
</dbReference>
<feature type="domain" description="Histidine kinase" evidence="9">
    <location>
        <begin position="228"/>
        <end position="370"/>
    </location>
</feature>
<dbReference type="PANTHER" id="PTHR11947">
    <property type="entry name" value="PYRUVATE DEHYDROGENASE KINASE"/>
    <property type="match status" value="1"/>
</dbReference>
<dbReference type="SMART" id="SM00387">
    <property type="entry name" value="HATPase_c"/>
    <property type="match status" value="1"/>
</dbReference>
<reference evidence="10" key="1">
    <citation type="submission" date="2021-06" db="EMBL/GenBank/DDBJ databases">
        <authorList>
            <person name="Kallberg Y."/>
            <person name="Tangrot J."/>
            <person name="Rosling A."/>
        </authorList>
    </citation>
    <scope>NUCLEOTIDE SEQUENCE</scope>
    <source>
        <strain evidence="10">FL130A</strain>
    </source>
</reference>
<accession>A0A9N9CUU6</accession>
<dbReference type="InterPro" id="IPR036784">
    <property type="entry name" value="AK/P_DHK_N_sf"/>
</dbReference>
<evidence type="ECO:0000256" key="1">
    <source>
        <dbReference type="ARBA" id="ARBA00006155"/>
    </source>
</evidence>
<keyword evidence="3 8" id="KW-0808">Transferase</keyword>
<dbReference type="InterPro" id="IPR005467">
    <property type="entry name" value="His_kinase_dom"/>
</dbReference>
<dbReference type="InterPro" id="IPR036890">
    <property type="entry name" value="HATPase_C_sf"/>
</dbReference>
<evidence type="ECO:0000256" key="7">
    <source>
        <dbReference type="ARBA" id="ARBA00023128"/>
    </source>
</evidence>
<evidence type="ECO:0000313" key="11">
    <source>
        <dbReference type="Proteomes" id="UP000789508"/>
    </source>
</evidence>
<comment type="similarity">
    <text evidence="1 8">Belongs to the PDK/BCKDK protein kinase family.</text>
</comment>
<evidence type="ECO:0000256" key="4">
    <source>
        <dbReference type="ARBA" id="ARBA00022741"/>
    </source>
</evidence>
<dbReference type="SUPFAM" id="SSF55874">
    <property type="entry name" value="ATPase domain of HSP90 chaperone/DNA topoisomerase II/histidine kinase"/>
    <property type="match status" value="1"/>
</dbReference>
<keyword evidence="2" id="KW-0597">Phosphoprotein</keyword>
<evidence type="ECO:0000259" key="9">
    <source>
        <dbReference type="PROSITE" id="PS50109"/>
    </source>
</evidence>
<dbReference type="PANTHER" id="PTHR11947:SF20">
    <property type="entry name" value="[3-METHYL-2-OXOBUTANOATE DEHYDROGENASE [LIPOAMIDE]] KINASE, MITOCHONDRIAL"/>
    <property type="match status" value="1"/>
</dbReference>
<dbReference type="GO" id="GO:0010906">
    <property type="term" value="P:regulation of glucose metabolic process"/>
    <property type="evidence" value="ECO:0007669"/>
    <property type="project" value="TreeGrafter"/>
</dbReference>
<dbReference type="InterPro" id="IPR018955">
    <property type="entry name" value="BCDHK/PDK_N"/>
</dbReference>
<evidence type="ECO:0000256" key="3">
    <source>
        <dbReference type="ARBA" id="ARBA00022679"/>
    </source>
</evidence>
<comment type="caution">
    <text evidence="10">The sequence shown here is derived from an EMBL/GenBank/DDBJ whole genome shotgun (WGS) entry which is preliminary data.</text>
</comment>
<dbReference type="OrthoDB" id="3264224at2759"/>
<proteinExistence type="inferred from homology"/>
<dbReference type="EC" id="2.7.11.-" evidence="8"/>